<evidence type="ECO:0000256" key="6">
    <source>
        <dbReference type="ARBA" id="ARBA00023136"/>
    </source>
</evidence>
<dbReference type="RefSeq" id="WP_156622276.1">
    <property type="nucleotide sequence ID" value="NZ_CACRUB010000051.1"/>
</dbReference>
<evidence type="ECO:0000256" key="1">
    <source>
        <dbReference type="ARBA" id="ARBA00004141"/>
    </source>
</evidence>
<dbReference type="CDD" id="cd04187">
    <property type="entry name" value="DPM1_like_bac"/>
    <property type="match status" value="1"/>
</dbReference>
<dbReference type="GO" id="GO:0005886">
    <property type="term" value="C:plasma membrane"/>
    <property type="evidence" value="ECO:0007669"/>
    <property type="project" value="TreeGrafter"/>
</dbReference>
<sequence>MADILYIVVPCYNEEEVLPETSRRLRAKLEGLMAAGRISEQSRVLFVNDGSRDKTWNIIEMLHGECPLFSGIDLSRNRGHQNALLAGLMVSADRCDMAISMDADLQDDIDAVDAMVEQYYAGCDIVYGVRSSRKKDTFFKRFTAEGFYRVMNFMGAETVFNHADYRLMSRRALEGLAQFKEVNLFLRGIVPMIGYRTGTVEYERGERFAGESKYPLKKMLSFAMEGITSLSVKPIRYITGLGFLIFAVSLLMLIYSIVRWAGGDTVIGWASVICSVWAIGGLILLSLGVIGEYIGKIYLETKGRPRFLIREVLEDAHGEAD</sequence>
<evidence type="ECO:0000259" key="8">
    <source>
        <dbReference type="Pfam" id="PF00535"/>
    </source>
</evidence>
<dbReference type="EC" id="2.4.-.-" evidence="9"/>
<evidence type="ECO:0000256" key="2">
    <source>
        <dbReference type="ARBA" id="ARBA00022676"/>
    </source>
</evidence>
<dbReference type="InterPro" id="IPR001173">
    <property type="entry name" value="Glyco_trans_2-like"/>
</dbReference>
<evidence type="ECO:0000256" key="7">
    <source>
        <dbReference type="SAM" id="Phobius"/>
    </source>
</evidence>
<dbReference type="GO" id="GO:0016757">
    <property type="term" value="F:glycosyltransferase activity"/>
    <property type="evidence" value="ECO:0007669"/>
    <property type="project" value="UniProtKB-KW"/>
</dbReference>
<gene>
    <name evidence="9" type="primary">ykoT_2</name>
    <name evidence="9" type="ORF">FPLFYP42_03355</name>
</gene>
<dbReference type="Gene3D" id="3.90.550.10">
    <property type="entry name" value="Spore Coat Polysaccharide Biosynthesis Protein SpsA, Chain A"/>
    <property type="match status" value="1"/>
</dbReference>
<evidence type="ECO:0000256" key="3">
    <source>
        <dbReference type="ARBA" id="ARBA00022679"/>
    </source>
</evidence>
<accession>A0A6N3GTH5</accession>
<protein>
    <submittedName>
        <fullName evidence="9">Putative glycosyltransferase YkoT</fullName>
        <ecNumber evidence="9">2.4.-.-</ecNumber>
    </submittedName>
</protein>
<feature type="domain" description="Glycosyltransferase 2-like" evidence="8">
    <location>
        <begin position="7"/>
        <end position="174"/>
    </location>
</feature>
<keyword evidence="3 9" id="KW-0808">Transferase</keyword>
<dbReference type="Pfam" id="PF00535">
    <property type="entry name" value="Glycos_transf_2"/>
    <property type="match status" value="1"/>
</dbReference>
<keyword evidence="2 9" id="KW-0328">Glycosyltransferase</keyword>
<keyword evidence="6 7" id="KW-0472">Membrane</keyword>
<dbReference type="InterPro" id="IPR050256">
    <property type="entry name" value="Glycosyltransferase_2"/>
</dbReference>
<organism evidence="9">
    <name type="scientific">Flavonifractor plautii</name>
    <name type="common">Fusobacterium plautii</name>
    <dbReference type="NCBI Taxonomy" id="292800"/>
    <lineage>
        <taxon>Bacteria</taxon>
        <taxon>Bacillati</taxon>
        <taxon>Bacillota</taxon>
        <taxon>Clostridia</taxon>
        <taxon>Eubacteriales</taxon>
        <taxon>Oscillospiraceae</taxon>
        <taxon>Flavonifractor</taxon>
    </lineage>
</organism>
<reference evidence="9" key="1">
    <citation type="submission" date="2019-11" db="EMBL/GenBank/DDBJ databases">
        <authorList>
            <person name="Feng L."/>
        </authorList>
    </citation>
    <scope>NUCLEOTIDE SEQUENCE</scope>
    <source>
        <strain evidence="9">FplautiiLFYP42</strain>
    </source>
</reference>
<name>A0A6N3GTH5_FLAPL</name>
<feature type="transmembrane region" description="Helical" evidence="7">
    <location>
        <begin position="269"/>
        <end position="294"/>
    </location>
</feature>
<evidence type="ECO:0000313" key="9">
    <source>
        <dbReference type="EMBL" id="VYU67645.1"/>
    </source>
</evidence>
<evidence type="ECO:0000256" key="5">
    <source>
        <dbReference type="ARBA" id="ARBA00022989"/>
    </source>
</evidence>
<keyword evidence="4 7" id="KW-0812">Transmembrane</keyword>
<dbReference type="SUPFAM" id="SSF53448">
    <property type="entry name" value="Nucleotide-diphospho-sugar transferases"/>
    <property type="match status" value="1"/>
</dbReference>
<comment type="subcellular location">
    <subcellularLocation>
        <location evidence="1">Membrane</location>
        <topology evidence="1">Multi-pass membrane protein</topology>
    </subcellularLocation>
</comment>
<dbReference type="AlphaFoldDB" id="A0A6N3GTH5"/>
<dbReference type="EMBL" id="CACRUB010000051">
    <property type="protein sequence ID" value="VYU67645.1"/>
    <property type="molecule type" value="Genomic_DNA"/>
</dbReference>
<evidence type="ECO:0000256" key="4">
    <source>
        <dbReference type="ARBA" id="ARBA00022692"/>
    </source>
</evidence>
<dbReference type="PANTHER" id="PTHR48090:SF1">
    <property type="entry name" value="PROPHAGE BACTOPRENOL GLUCOSYL TRANSFERASE HOMOLOG"/>
    <property type="match status" value="1"/>
</dbReference>
<dbReference type="PANTHER" id="PTHR48090">
    <property type="entry name" value="UNDECAPRENYL-PHOSPHATE 4-DEOXY-4-FORMAMIDO-L-ARABINOSE TRANSFERASE-RELATED"/>
    <property type="match status" value="1"/>
</dbReference>
<dbReference type="InterPro" id="IPR029044">
    <property type="entry name" value="Nucleotide-diphossugar_trans"/>
</dbReference>
<keyword evidence="5 7" id="KW-1133">Transmembrane helix</keyword>
<feature type="transmembrane region" description="Helical" evidence="7">
    <location>
        <begin position="237"/>
        <end position="257"/>
    </location>
</feature>
<proteinExistence type="predicted"/>